<dbReference type="PANTHER" id="PTHR24103">
    <property type="entry name" value="E3 UBIQUITIN-PROTEIN LIGASE TRIM"/>
    <property type="match status" value="1"/>
</dbReference>
<comment type="function">
    <text evidence="6">Neurotoxin that produces dose-dependent hypolocomotion and hyperalgesia in mice. May directly act on the central nervous system, as it is 6500-fold more potent when administered intracerebroventricularly than intraperitoneal.</text>
</comment>
<reference evidence="11" key="2">
    <citation type="submission" date="2025-09" db="UniProtKB">
        <authorList>
            <consortium name="Ensembl"/>
        </authorList>
    </citation>
    <scope>IDENTIFICATION</scope>
</reference>
<dbReference type="Pfam" id="PF00643">
    <property type="entry name" value="zf-B_box"/>
    <property type="match status" value="1"/>
</dbReference>
<feature type="domain" description="B30.2/SPRY" evidence="10">
    <location>
        <begin position="215"/>
        <end position="413"/>
    </location>
</feature>
<evidence type="ECO:0000256" key="3">
    <source>
        <dbReference type="ARBA" id="ARBA00022723"/>
    </source>
</evidence>
<keyword evidence="2" id="KW-0528">Neurotoxin</keyword>
<evidence type="ECO:0000256" key="5">
    <source>
        <dbReference type="ARBA" id="ARBA00022833"/>
    </source>
</evidence>
<evidence type="ECO:0000256" key="1">
    <source>
        <dbReference type="ARBA" id="ARBA00009651"/>
    </source>
</evidence>
<dbReference type="Pfam" id="PF15227">
    <property type="entry name" value="zf-C3HC4_4"/>
    <property type="match status" value="1"/>
</dbReference>
<dbReference type="SMART" id="SM00336">
    <property type="entry name" value="BBOX"/>
    <property type="match status" value="1"/>
</dbReference>
<dbReference type="InterPro" id="IPR001841">
    <property type="entry name" value="Znf_RING"/>
</dbReference>
<dbReference type="SUPFAM" id="SSF57845">
    <property type="entry name" value="B-box zinc-binding domain"/>
    <property type="match status" value="1"/>
</dbReference>
<keyword evidence="3" id="KW-0479">Metal-binding</keyword>
<dbReference type="PROSITE" id="PS50188">
    <property type="entry name" value="B302_SPRY"/>
    <property type="match status" value="1"/>
</dbReference>
<feature type="domain" description="B box-type" evidence="9">
    <location>
        <begin position="90"/>
        <end position="129"/>
    </location>
</feature>
<keyword evidence="2" id="KW-0800">Toxin</keyword>
<dbReference type="Gene3D" id="2.60.120.920">
    <property type="match status" value="1"/>
</dbReference>
<evidence type="ECO:0000259" key="9">
    <source>
        <dbReference type="PROSITE" id="PS50119"/>
    </source>
</evidence>
<dbReference type="Gene3D" id="3.30.160.60">
    <property type="entry name" value="Classic Zinc Finger"/>
    <property type="match status" value="1"/>
</dbReference>
<reference evidence="11" key="1">
    <citation type="submission" date="2025-08" db="UniProtKB">
        <authorList>
            <consortium name="Ensembl"/>
        </authorList>
    </citation>
    <scope>IDENTIFICATION</scope>
</reference>
<evidence type="ECO:0000256" key="6">
    <source>
        <dbReference type="ARBA" id="ARBA00034460"/>
    </source>
</evidence>
<evidence type="ECO:0000256" key="7">
    <source>
        <dbReference type="PROSITE-ProRule" id="PRU00024"/>
    </source>
</evidence>
<dbReference type="Ensembl" id="ENSLLTT00000018643.1">
    <property type="protein sequence ID" value="ENSLLTP00000017970.1"/>
    <property type="gene ID" value="ENSLLTG00000013627.1"/>
</dbReference>
<dbReference type="Pfam" id="PF00622">
    <property type="entry name" value="SPRY"/>
    <property type="match status" value="1"/>
</dbReference>
<evidence type="ECO:0000256" key="2">
    <source>
        <dbReference type="ARBA" id="ARBA00022699"/>
    </source>
</evidence>
<dbReference type="InterPro" id="IPR013320">
    <property type="entry name" value="ConA-like_dom_sf"/>
</dbReference>
<dbReference type="SUPFAM" id="SSF49899">
    <property type="entry name" value="Concanavalin A-like lectins/glucanases"/>
    <property type="match status" value="1"/>
</dbReference>
<organism evidence="11 12">
    <name type="scientific">Laticauda laticaudata</name>
    <name type="common">Blue-ringed sea krait</name>
    <name type="synonym">Blue-lipped sea krait</name>
    <dbReference type="NCBI Taxonomy" id="8630"/>
    <lineage>
        <taxon>Eukaryota</taxon>
        <taxon>Metazoa</taxon>
        <taxon>Chordata</taxon>
        <taxon>Craniata</taxon>
        <taxon>Vertebrata</taxon>
        <taxon>Euteleostomi</taxon>
        <taxon>Lepidosauria</taxon>
        <taxon>Squamata</taxon>
        <taxon>Bifurcata</taxon>
        <taxon>Unidentata</taxon>
        <taxon>Episquamata</taxon>
        <taxon>Toxicofera</taxon>
        <taxon>Serpentes</taxon>
        <taxon>Colubroidea</taxon>
        <taxon>Elapidae</taxon>
        <taxon>Laticaudinae</taxon>
        <taxon>Laticauda</taxon>
    </lineage>
</organism>
<keyword evidence="5" id="KW-0862">Zinc</keyword>
<sequence>MPKEATPDPEGGSFEATCPLCLDFFKQPMGLSCGHNFCRDCLAQLDAEVSCPQCKAKVESNSTCPNRALANMVCLVKRLQLPEGVQEESSGQQLCQEHRQPLQIFCSSEKSLLCPSCLGKHQGHPLLSLPEAAQEYKVGTNSLGHFISFLGGAGTGVTQSPQKMGRASWQPGEAHKGYQIKKWLRRTRLFLGSERKEDGGDKLSVAQLLVGPYLPLGPSSRKWGRRLLQVPQPNFKLLPLPPQHLLQNSQDLLKVTAHGGKGNVPGRFDQEFCVLGSEGFTTGWHWWEVSVQGPYSFPVQGKARWAFGVAKESIPRKKSFQLSPQEGIWAVGKNVSGQIVAFEPTQLVLQGSLQRLWVRLDCKTKEVQFLDGATGALLYTFQTGSFLGEMLRPFFYLGQMGVILQCEKYPVKSMRD</sequence>
<keyword evidence="4 7" id="KW-0863">Zinc-finger</keyword>
<dbReference type="PROSITE" id="PS50089">
    <property type="entry name" value="ZF_RING_2"/>
    <property type="match status" value="1"/>
</dbReference>
<dbReference type="GeneTree" id="ENSGT01030000234669"/>
<dbReference type="InterPro" id="IPR001870">
    <property type="entry name" value="B30.2/SPRY"/>
</dbReference>
<keyword evidence="12" id="KW-1185">Reference proteome</keyword>
<dbReference type="InterPro" id="IPR003877">
    <property type="entry name" value="SPRY_dom"/>
</dbReference>
<evidence type="ECO:0000313" key="12">
    <source>
        <dbReference type="Proteomes" id="UP000694406"/>
    </source>
</evidence>
<dbReference type="InterPro" id="IPR017907">
    <property type="entry name" value="Znf_RING_CS"/>
</dbReference>
<dbReference type="Proteomes" id="UP000694406">
    <property type="component" value="Unplaced"/>
</dbReference>
<dbReference type="PROSITE" id="PS50119">
    <property type="entry name" value="ZF_BBOX"/>
    <property type="match status" value="1"/>
</dbReference>
<comment type="similarity">
    <text evidence="1">Belongs to the ohanin/vespryn family.</text>
</comment>
<name>A0A8C5SGA2_LATLA</name>
<dbReference type="Gene3D" id="3.30.40.10">
    <property type="entry name" value="Zinc/RING finger domain, C3HC4 (zinc finger)"/>
    <property type="match status" value="1"/>
</dbReference>
<dbReference type="InterPro" id="IPR043136">
    <property type="entry name" value="B30.2/SPRY_sf"/>
</dbReference>
<dbReference type="GO" id="GO:0008270">
    <property type="term" value="F:zinc ion binding"/>
    <property type="evidence" value="ECO:0007669"/>
    <property type="project" value="UniProtKB-KW"/>
</dbReference>
<dbReference type="InterPro" id="IPR003879">
    <property type="entry name" value="Butyrophylin_SPRY"/>
</dbReference>
<evidence type="ECO:0000313" key="11">
    <source>
        <dbReference type="Ensembl" id="ENSLLTP00000017970.1"/>
    </source>
</evidence>
<dbReference type="InterPro" id="IPR050143">
    <property type="entry name" value="TRIM/RBCC"/>
</dbReference>
<dbReference type="InterPro" id="IPR000315">
    <property type="entry name" value="Znf_B-box"/>
</dbReference>
<dbReference type="PRINTS" id="PR01407">
    <property type="entry name" value="BUTYPHLNCDUF"/>
</dbReference>
<protein>
    <submittedName>
        <fullName evidence="11">Uncharacterized protein</fullName>
    </submittedName>
</protein>
<dbReference type="InterPro" id="IPR013083">
    <property type="entry name" value="Znf_RING/FYVE/PHD"/>
</dbReference>
<dbReference type="SUPFAM" id="SSF57850">
    <property type="entry name" value="RING/U-box"/>
    <property type="match status" value="1"/>
</dbReference>
<feature type="domain" description="RING-type" evidence="8">
    <location>
        <begin position="18"/>
        <end position="55"/>
    </location>
</feature>
<evidence type="ECO:0000256" key="4">
    <source>
        <dbReference type="ARBA" id="ARBA00022771"/>
    </source>
</evidence>
<accession>A0A8C5SGA2</accession>
<proteinExistence type="inferred from homology"/>
<evidence type="ECO:0000259" key="8">
    <source>
        <dbReference type="PROSITE" id="PS50089"/>
    </source>
</evidence>
<dbReference type="AlphaFoldDB" id="A0A8C5SGA2"/>
<dbReference type="PROSITE" id="PS00518">
    <property type="entry name" value="ZF_RING_1"/>
    <property type="match status" value="1"/>
</dbReference>
<evidence type="ECO:0000259" key="10">
    <source>
        <dbReference type="PROSITE" id="PS50188"/>
    </source>
</evidence>
<dbReference type="SMART" id="SM00184">
    <property type="entry name" value="RING"/>
    <property type="match status" value="1"/>
</dbReference>